<keyword evidence="2" id="KW-1185">Reference proteome</keyword>
<sequence length="70" mass="8223">MSEKETIEEIKPKIKQDKEFSAKLFVALDNLAMELATVDDENIRKSDLYKKAQEVIKILKELREKSNRQL</sequence>
<dbReference type="Proteomes" id="UP000502393">
    <property type="component" value="Segment"/>
</dbReference>
<evidence type="ECO:0000313" key="1">
    <source>
        <dbReference type="EMBL" id="QJF12333.1"/>
    </source>
</evidence>
<organism evidence="1 2">
    <name type="scientific">Acidianus rod-shaped virus 3</name>
    <dbReference type="NCBI Taxonomy" id="2730617"/>
    <lineage>
        <taxon>Viruses</taxon>
        <taxon>Adnaviria</taxon>
        <taxon>Zilligvirae</taxon>
        <taxon>Taleaviricota</taxon>
        <taxon>Tokiviricetes</taxon>
        <taxon>Ligamenvirales</taxon>
        <taxon>Rudiviridae</taxon>
        <taxon>Hoswirudivirus</taxon>
        <taxon>Hoswirudivirus acidiani</taxon>
        <taxon>Hoswirudivirus ARV3</taxon>
    </lineage>
</organism>
<evidence type="ECO:0000313" key="2">
    <source>
        <dbReference type="Proteomes" id="UP000502393"/>
    </source>
</evidence>
<proteinExistence type="predicted"/>
<accession>A0A6M3VZL6</accession>
<protein>
    <submittedName>
        <fullName evidence="1">Uncharacterized protein</fullName>
    </submittedName>
</protein>
<reference evidence="1 2" key="1">
    <citation type="journal article" date="2020" name="ISME J.">
        <title>New virus isolates from Italian hydrothermal environments underscore the biogeographic pattern in archaeal virus communities.</title>
        <authorList>
            <person name="Baquero D.P."/>
            <person name="Contursi P."/>
            <person name="Piochi M."/>
            <person name="Bartolucci S."/>
            <person name="Liu Y."/>
            <person name="Cvirkaite-Krupovic V."/>
            <person name="Prangishvili D."/>
            <person name="Krupovic M."/>
        </authorList>
    </citation>
    <scope>NUCLEOTIDE SEQUENCE [LARGE SCALE GENOMIC DNA]</scope>
    <source>
        <strain evidence="1">9</strain>
    </source>
</reference>
<name>A0A6M3VZL6_9VIRU</name>
<gene>
    <name evidence="1" type="ORF">ARV3_gp20</name>
</gene>
<dbReference type="EMBL" id="MN876842">
    <property type="protein sequence ID" value="QJF12333.1"/>
    <property type="molecule type" value="Genomic_DNA"/>
</dbReference>